<dbReference type="OrthoDB" id="2320933at2759"/>
<dbReference type="PANTHER" id="PTHR10133">
    <property type="entry name" value="DNA POLYMERASE I"/>
    <property type="match status" value="1"/>
</dbReference>
<feature type="domain" description="Helicase ATP-binding" evidence="10">
    <location>
        <begin position="36"/>
        <end position="218"/>
    </location>
</feature>
<dbReference type="PRINTS" id="PR00868">
    <property type="entry name" value="DNAPOLI"/>
</dbReference>
<dbReference type="GO" id="GO:0005524">
    <property type="term" value="F:ATP binding"/>
    <property type="evidence" value="ECO:0007669"/>
    <property type="project" value="UniProtKB-KW"/>
</dbReference>
<dbReference type="FunFam" id="1.10.150.20:FF:000002">
    <property type="entry name" value="DNA polymerase I"/>
    <property type="match status" value="1"/>
</dbReference>
<evidence type="ECO:0000256" key="9">
    <source>
        <dbReference type="SAM" id="MobiDB-lite"/>
    </source>
</evidence>
<evidence type="ECO:0000256" key="3">
    <source>
        <dbReference type="ARBA" id="ARBA00022695"/>
    </source>
</evidence>
<dbReference type="FunFam" id="3.40.50.300:FF:000968">
    <property type="entry name" value="Helicase and polymerase-containing protein TEBICHI"/>
    <property type="match status" value="1"/>
</dbReference>
<comment type="caution">
    <text evidence="12">The sequence shown here is derived from an EMBL/GenBank/DDBJ whole genome shotgun (WGS) entry which is preliminary data.</text>
</comment>
<dbReference type="Gene3D" id="3.30.70.370">
    <property type="match status" value="1"/>
</dbReference>
<dbReference type="Pfam" id="PF00271">
    <property type="entry name" value="Helicase_C"/>
    <property type="match status" value="1"/>
</dbReference>
<dbReference type="GO" id="GO:0006302">
    <property type="term" value="P:double-strand break repair"/>
    <property type="evidence" value="ECO:0007669"/>
    <property type="project" value="TreeGrafter"/>
</dbReference>
<keyword evidence="5" id="KW-0067">ATP-binding</keyword>
<dbReference type="InterPro" id="IPR043502">
    <property type="entry name" value="DNA/RNA_pol_sf"/>
</dbReference>
<evidence type="ECO:0000256" key="5">
    <source>
        <dbReference type="ARBA" id="ARBA00022840"/>
    </source>
</evidence>
<dbReference type="GO" id="GO:0003887">
    <property type="term" value="F:DNA-directed DNA polymerase activity"/>
    <property type="evidence" value="ECO:0007669"/>
    <property type="project" value="UniProtKB-KW"/>
</dbReference>
<keyword evidence="3" id="KW-0548">Nucleotidyltransferase</keyword>
<accession>A0A8S1IWT3</accession>
<dbReference type="PROSITE" id="PS00447">
    <property type="entry name" value="DNA_POLYMERASE_A"/>
    <property type="match status" value="1"/>
</dbReference>
<dbReference type="CDD" id="cd18795">
    <property type="entry name" value="SF2_C_Ski2"/>
    <property type="match status" value="1"/>
</dbReference>
<evidence type="ECO:0000256" key="1">
    <source>
        <dbReference type="ARBA" id="ARBA00012417"/>
    </source>
</evidence>
<feature type="region of interest" description="Disordered" evidence="9">
    <location>
        <begin position="808"/>
        <end position="848"/>
    </location>
</feature>
<feature type="domain" description="Helicase C-terminal" evidence="11">
    <location>
        <begin position="254"/>
        <end position="464"/>
    </location>
</feature>
<keyword evidence="8" id="KW-0175">Coiled coil</keyword>
<feature type="region of interest" description="Disordered" evidence="9">
    <location>
        <begin position="885"/>
        <end position="928"/>
    </location>
</feature>
<dbReference type="Proteomes" id="UP000708148">
    <property type="component" value="Unassembled WGS sequence"/>
</dbReference>
<evidence type="ECO:0000259" key="10">
    <source>
        <dbReference type="PROSITE" id="PS51192"/>
    </source>
</evidence>
<feature type="compositionally biased region" description="Pro residues" evidence="9">
    <location>
        <begin position="833"/>
        <end position="842"/>
    </location>
</feature>
<dbReference type="InterPro" id="IPR014001">
    <property type="entry name" value="Helicase_ATP-bd"/>
</dbReference>
<dbReference type="Pfam" id="PF20470">
    <property type="entry name" value="HTH_61"/>
    <property type="match status" value="1"/>
</dbReference>
<dbReference type="SMART" id="SM00487">
    <property type="entry name" value="DEXDc"/>
    <property type="match status" value="1"/>
</dbReference>
<keyword evidence="6" id="KW-0239">DNA-directed DNA polymerase</keyword>
<dbReference type="GO" id="GO:0003677">
    <property type="term" value="F:DNA binding"/>
    <property type="evidence" value="ECO:0007669"/>
    <property type="project" value="InterPro"/>
</dbReference>
<reference evidence="12" key="1">
    <citation type="submission" date="2020-12" db="EMBL/GenBank/DDBJ databases">
        <authorList>
            <person name="Iha C."/>
        </authorList>
    </citation>
    <scope>NUCLEOTIDE SEQUENCE</scope>
</reference>
<dbReference type="Gene3D" id="1.10.150.20">
    <property type="entry name" value="5' to 3' exonuclease, C-terminal subdomain"/>
    <property type="match status" value="1"/>
</dbReference>
<dbReference type="InterPro" id="IPR036397">
    <property type="entry name" value="RNaseH_sf"/>
</dbReference>
<sequence length="1529" mass="166657">MTRRLEAYLPEVLCSAFRQSGINKDLYDWQAECLCRPGVLDGKNLVYCAPTSGGKSLVAEILMMRQVIATGKACLLVLPFVSLCGEKAAHLERLLAPMHKTVRGFYGSQGGGEIFRNDTGALVCTIEKANMLVCRMIEEQLLDRLCVVVVDELHMVAEDDRGYLLELLLTKLRYATFVNDQESEVPRSEGLQVIGMSATMPNGADVARWLGAELYVTDFRPVPLKRMLLIGRALKDPQMKTVGEVPVDPEWERSDPEHYAWLAKETVDEGHSVLLFCATKKACSDAAKIIAKMVTVPERKIECAANPGQHDRAWIVGELRRLSGSAEAILANVIAKGVAFHHAGLSSEERELVEMAYRCGAISVLAATSTLAAGVNLPARRVIFRHPYMYKDKKKVLLDGTKYRQMSGRAGRAGIDTHGEAILLNSADFSSANMVKLLQEDPKPISSCLSEDRRGMKRAMNEVVASGAVSTPVDVDRFVKCTLLAATSDFQDVVADATKKALHWLGVKQFVRWEGNAYFAPTALGKASLASSLAPDDAIIVKEDLARARQCFVMTTELHLTFLVTPLSELPYINWQALFRLYKSLPECEKKVAELVGANEGYIQKMSHNPPNNSSKDGVVSEPERICERFYAALILHDLIQEVPIDAICEKYEILQGGVQSLQTNSGKFAGMVALFCERLGWLDLEALVAKFQGRVWSGVKPEILALTEIPYVKAARARTLYKAGLRTVDQVAAVESVNSLVAILANGAPHGGIKGDNNDAQLAIERRAAKMILKGARELLVQKAQELKDQAAAAEVIVNQRKRERSMSGSLAVAAKSPSEDPLQAMAEPNAMTPPPSPPPSAQAHKLRLAVESSTGIVTVSDPDDIRHACSFLATLPQFSFDFDATQPPVGAPGPSLELPPGPLGPESDNNQNPQGKPNPHANPNLHLAHTVNGVAFSWTDEHAIYINLRNNENCSQWQFVADVMKGPAEKVAFRLKSQLKAVGAVGESEKRCMNVVAAVDVGIAAWLLQPDEASGFRGCGSGRGSFPTTLEKMLEVHGGRSAVMQACACLNGAKCVGRPAAACKRASMSRKLFGFLAPQLQTQGLLTPLHDVEMPLVPVLVAMEATGMPFDPRICASQRGSLQRRLTELEEKAHRDAGRVFNLTSAQEVAGVLFEDLGLVPPPSAQQGKRGLSTKAEVLQELALEHPLPGLILEHRKLKKLITGFVDSLTGCVCRAGEGASGTEPPRLHGTFLQTSTATGRLSMDEPNLQTVPHPVDYETTASETPPDVLPTGDQPRSSYCFNVRAAFRAPEGWLMLSADYCQLEFRLMAHFSGDESLQQMFRDPGGDPFRLLAAQWLDTPMDEVTEQQRTHAKRLAYGLLYGMGPQALADDLQIPVPAAAQMADAFRASLPGVDAWLRRVVEDCRRTGFVQTIGGRRRYLPDVAERNGGKRGRAERQAVNTLCQGSAADLVKVAMARVHRRIRVEAAGTCHMLLQVHDELLFEVREGALSAVVLLIRAGMERDNGLSVPTPVRLSAGPSWGQLRRL</sequence>
<keyword evidence="13" id="KW-1185">Reference proteome</keyword>
<evidence type="ECO:0000256" key="6">
    <source>
        <dbReference type="ARBA" id="ARBA00022932"/>
    </source>
</evidence>
<comment type="catalytic activity">
    <reaction evidence="7">
        <text>DNA(n) + a 2'-deoxyribonucleoside 5'-triphosphate = DNA(n+1) + diphosphate</text>
        <dbReference type="Rhea" id="RHEA:22508"/>
        <dbReference type="Rhea" id="RHEA-COMP:17339"/>
        <dbReference type="Rhea" id="RHEA-COMP:17340"/>
        <dbReference type="ChEBI" id="CHEBI:33019"/>
        <dbReference type="ChEBI" id="CHEBI:61560"/>
        <dbReference type="ChEBI" id="CHEBI:173112"/>
        <dbReference type="EC" id="2.7.7.7"/>
    </reaction>
</comment>
<keyword evidence="4" id="KW-0547">Nucleotide-binding</keyword>
<organism evidence="12 13">
    <name type="scientific">Ostreobium quekettii</name>
    <dbReference type="NCBI Taxonomy" id="121088"/>
    <lineage>
        <taxon>Eukaryota</taxon>
        <taxon>Viridiplantae</taxon>
        <taxon>Chlorophyta</taxon>
        <taxon>core chlorophytes</taxon>
        <taxon>Ulvophyceae</taxon>
        <taxon>TCBD clade</taxon>
        <taxon>Bryopsidales</taxon>
        <taxon>Ostreobineae</taxon>
        <taxon>Ostreobiaceae</taxon>
        <taxon>Ostreobium</taxon>
    </lineage>
</organism>
<dbReference type="InterPro" id="IPR046931">
    <property type="entry name" value="HTH_61"/>
</dbReference>
<dbReference type="Gene3D" id="1.10.3380.20">
    <property type="match status" value="1"/>
</dbReference>
<proteinExistence type="predicted"/>
<dbReference type="InterPro" id="IPR048960">
    <property type="entry name" value="POLQ-like_helical"/>
</dbReference>
<evidence type="ECO:0000256" key="4">
    <source>
        <dbReference type="ARBA" id="ARBA00022741"/>
    </source>
</evidence>
<dbReference type="CDD" id="cd08638">
    <property type="entry name" value="DNA_pol_A_theta"/>
    <property type="match status" value="1"/>
</dbReference>
<dbReference type="InterPro" id="IPR019760">
    <property type="entry name" value="DNA-dir_DNA_pol_A_CS"/>
</dbReference>
<evidence type="ECO:0000259" key="11">
    <source>
        <dbReference type="PROSITE" id="PS51194"/>
    </source>
</evidence>
<dbReference type="InterPro" id="IPR011545">
    <property type="entry name" value="DEAD/DEAH_box_helicase_dom"/>
</dbReference>
<dbReference type="InterPro" id="IPR002298">
    <property type="entry name" value="DNA_polymerase_A"/>
</dbReference>
<gene>
    <name evidence="12" type="ORF">OSTQU699_LOCUS4893</name>
</gene>
<evidence type="ECO:0000313" key="12">
    <source>
        <dbReference type="EMBL" id="CAD7699534.1"/>
    </source>
</evidence>
<evidence type="ECO:0000256" key="8">
    <source>
        <dbReference type="SAM" id="Coils"/>
    </source>
</evidence>
<dbReference type="EMBL" id="CAJHUC010001045">
    <property type="protein sequence ID" value="CAD7699534.1"/>
    <property type="molecule type" value="Genomic_DNA"/>
</dbReference>
<dbReference type="PANTHER" id="PTHR10133:SF62">
    <property type="entry name" value="DNA POLYMERASE THETA"/>
    <property type="match status" value="1"/>
</dbReference>
<dbReference type="Pfam" id="PF25453">
    <property type="entry name" value="DUF7898"/>
    <property type="match status" value="1"/>
</dbReference>
<dbReference type="Gene3D" id="3.30.420.10">
    <property type="entry name" value="Ribonuclease H-like superfamily/Ribonuclease H"/>
    <property type="match status" value="1"/>
</dbReference>
<dbReference type="SUPFAM" id="SSF56672">
    <property type="entry name" value="DNA/RNA polymerases"/>
    <property type="match status" value="1"/>
</dbReference>
<dbReference type="InterPro" id="IPR001098">
    <property type="entry name" value="DNA-dir_DNA_pol_A_palm_dom"/>
</dbReference>
<dbReference type="SMART" id="SM00482">
    <property type="entry name" value="POLAc"/>
    <property type="match status" value="1"/>
</dbReference>
<dbReference type="SMART" id="SM00490">
    <property type="entry name" value="HELICc"/>
    <property type="match status" value="1"/>
</dbReference>
<protein>
    <recommendedName>
        <fullName evidence="1">DNA-directed DNA polymerase</fullName>
        <ecNumber evidence="1">2.7.7.7</ecNumber>
    </recommendedName>
</protein>
<feature type="coiled-coil region" evidence="8">
    <location>
        <begin position="778"/>
        <end position="805"/>
    </location>
</feature>
<dbReference type="PROSITE" id="PS51192">
    <property type="entry name" value="HELICASE_ATP_BIND_1"/>
    <property type="match status" value="1"/>
</dbReference>
<dbReference type="Gene3D" id="3.40.50.300">
    <property type="entry name" value="P-loop containing nucleotide triphosphate hydrolases"/>
    <property type="match status" value="2"/>
</dbReference>
<dbReference type="Pfam" id="PF21099">
    <property type="entry name" value="POLQ_helical"/>
    <property type="match status" value="1"/>
</dbReference>
<dbReference type="InterPro" id="IPR001650">
    <property type="entry name" value="Helicase_C-like"/>
</dbReference>
<dbReference type="InterPro" id="IPR027417">
    <property type="entry name" value="P-loop_NTPase"/>
</dbReference>
<keyword evidence="2" id="KW-0808">Transferase</keyword>
<dbReference type="InterPro" id="IPR057220">
    <property type="entry name" value="DUF7898"/>
</dbReference>
<dbReference type="Pfam" id="PF00476">
    <property type="entry name" value="DNA_pol_A"/>
    <property type="match status" value="1"/>
</dbReference>
<dbReference type="CDD" id="cd18026">
    <property type="entry name" value="DEXHc_POLQ-like"/>
    <property type="match status" value="1"/>
</dbReference>
<dbReference type="PROSITE" id="PS51194">
    <property type="entry name" value="HELICASE_CTER"/>
    <property type="match status" value="1"/>
</dbReference>
<dbReference type="SUPFAM" id="SSF52540">
    <property type="entry name" value="P-loop containing nucleoside triphosphate hydrolases"/>
    <property type="match status" value="1"/>
</dbReference>
<dbReference type="SUPFAM" id="SSF158702">
    <property type="entry name" value="Sec63 N-terminal domain-like"/>
    <property type="match status" value="1"/>
</dbReference>
<dbReference type="Pfam" id="PF00270">
    <property type="entry name" value="DEAD"/>
    <property type="match status" value="1"/>
</dbReference>
<dbReference type="GO" id="GO:0006261">
    <property type="term" value="P:DNA-templated DNA replication"/>
    <property type="evidence" value="ECO:0007669"/>
    <property type="project" value="InterPro"/>
</dbReference>
<dbReference type="Gene3D" id="1.20.1060.10">
    <property type="entry name" value="Taq DNA Polymerase, Chain T, domain 4"/>
    <property type="match status" value="1"/>
</dbReference>
<name>A0A8S1IWT3_9CHLO</name>
<evidence type="ECO:0000256" key="7">
    <source>
        <dbReference type="ARBA" id="ARBA00049244"/>
    </source>
</evidence>
<evidence type="ECO:0000313" key="13">
    <source>
        <dbReference type="Proteomes" id="UP000708148"/>
    </source>
</evidence>
<evidence type="ECO:0000256" key="2">
    <source>
        <dbReference type="ARBA" id="ARBA00022679"/>
    </source>
</evidence>
<dbReference type="EC" id="2.7.7.7" evidence="1"/>